<evidence type="ECO:0000259" key="2">
    <source>
        <dbReference type="PROSITE" id="PS50102"/>
    </source>
</evidence>
<dbReference type="GO" id="GO:0071013">
    <property type="term" value="C:catalytic step 2 spliceosome"/>
    <property type="evidence" value="ECO:0007669"/>
    <property type="project" value="TreeGrafter"/>
</dbReference>
<dbReference type="PANTHER" id="PTHR47330:SF1">
    <property type="entry name" value="POLY(U)-BINDING-SPLICING FACTOR PUF60"/>
    <property type="match status" value="1"/>
</dbReference>
<name>A0A851DT84_TODME</name>
<keyword evidence="4" id="KW-1185">Reference proteome</keyword>
<dbReference type="Pfam" id="PF00076">
    <property type="entry name" value="RRM_1"/>
    <property type="match status" value="2"/>
</dbReference>
<evidence type="ECO:0000313" key="3">
    <source>
        <dbReference type="EMBL" id="NWI70337.1"/>
    </source>
</evidence>
<dbReference type="InterPro" id="IPR012677">
    <property type="entry name" value="Nucleotide-bd_a/b_plait_sf"/>
</dbReference>
<gene>
    <name evidence="3" type="primary">Rexo5</name>
    <name evidence="3" type="ORF">TODMEX_R00558</name>
</gene>
<dbReference type="GO" id="GO:0071011">
    <property type="term" value="C:precatalytic spliceosome"/>
    <property type="evidence" value="ECO:0007669"/>
    <property type="project" value="TreeGrafter"/>
</dbReference>
<keyword evidence="3" id="KW-0378">Hydrolase</keyword>
<dbReference type="GO" id="GO:0000380">
    <property type="term" value="P:alternative mRNA splicing, via spliceosome"/>
    <property type="evidence" value="ECO:0007669"/>
    <property type="project" value="TreeGrafter"/>
</dbReference>
<dbReference type="GO" id="GO:0004527">
    <property type="term" value="F:exonuclease activity"/>
    <property type="evidence" value="ECO:0007669"/>
    <property type="project" value="UniProtKB-KW"/>
</dbReference>
<feature type="non-terminal residue" evidence="3">
    <location>
        <position position="404"/>
    </location>
</feature>
<comment type="caution">
    <text evidence="3">The sequence shown here is derived from an EMBL/GenBank/DDBJ whole genome shotgun (WGS) entry which is preliminary data.</text>
</comment>
<evidence type="ECO:0000313" key="4">
    <source>
        <dbReference type="Proteomes" id="UP000660247"/>
    </source>
</evidence>
<dbReference type="PROSITE" id="PS50102">
    <property type="entry name" value="RRM"/>
    <property type="match status" value="2"/>
</dbReference>
<evidence type="ECO:0000256" key="1">
    <source>
        <dbReference type="PROSITE-ProRule" id="PRU00176"/>
    </source>
</evidence>
<feature type="domain" description="RRM" evidence="2">
    <location>
        <begin position="162"/>
        <end position="236"/>
    </location>
</feature>
<protein>
    <submittedName>
        <fullName evidence="3">REXO5 exonuclease</fullName>
    </submittedName>
</protein>
<accession>A0A851DT84</accession>
<dbReference type="PANTHER" id="PTHR47330">
    <property type="entry name" value="POLY(U)-BINDING-SPLICING FACTOR PUF60-B-RELATED"/>
    <property type="match status" value="1"/>
</dbReference>
<sequence>KEIQCEQKLGHDPTEDARAALELAQFFIEQGPAKVAELNLEMLLTTERLAEVSQNKAALQSQRCRVQKQLNEPPRLSKPCFLDCLQVTGEKPLLLSRQELDSSGLCQSNLSTSNKQILQRALEDVPLSTFSIVQFSLGPEYAASHPLADLCAKVRSKLTDMLTIYAGPFEESFCLKSVQKEFGRCGPIQALTVVTETYQPYVCVQYKVLEAAQLAVESLNGAEVAGSCIKVQRPVTAAMLDCDVLIKELEVDVENEGVIYVAGLKKSLTETDLQEEFSQLKDLETLFLPKDHQSGRHRNCCFLKFQSPQSAVDALEFINGWTMKGSRLRSRNALAAGHLWRWIWLMNRSNEKQGGNVLHEKVEQPADSEQDLRKKVKKLDNHIKKLYRSLQNNTLCVVLFPGVN</sequence>
<dbReference type="OrthoDB" id="3996471at2759"/>
<organism evidence="3 4">
    <name type="scientific">Todus mexicanus</name>
    <name type="common">Puerto Rican tody</name>
    <dbReference type="NCBI Taxonomy" id="135184"/>
    <lineage>
        <taxon>Eukaryota</taxon>
        <taxon>Metazoa</taxon>
        <taxon>Chordata</taxon>
        <taxon>Craniata</taxon>
        <taxon>Vertebrata</taxon>
        <taxon>Euteleostomi</taxon>
        <taxon>Archelosauria</taxon>
        <taxon>Archosauria</taxon>
        <taxon>Dinosauria</taxon>
        <taxon>Saurischia</taxon>
        <taxon>Theropoda</taxon>
        <taxon>Coelurosauria</taxon>
        <taxon>Aves</taxon>
        <taxon>Neognathae</taxon>
        <taxon>Neoaves</taxon>
        <taxon>Telluraves</taxon>
        <taxon>Coraciimorphae</taxon>
        <taxon>Coraciiformes</taxon>
        <taxon>Todidae</taxon>
        <taxon>Todus</taxon>
    </lineage>
</organism>
<dbReference type="EMBL" id="WEIS01089912">
    <property type="protein sequence ID" value="NWI70337.1"/>
    <property type="molecule type" value="Genomic_DNA"/>
</dbReference>
<keyword evidence="3" id="KW-0269">Exonuclease</keyword>
<dbReference type="SMART" id="SM00360">
    <property type="entry name" value="RRM"/>
    <property type="match status" value="2"/>
</dbReference>
<dbReference type="Proteomes" id="UP000660247">
    <property type="component" value="Unassembled WGS sequence"/>
</dbReference>
<keyword evidence="1" id="KW-0694">RNA-binding</keyword>
<dbReference type="GO" id="GO:0006376">
    <property type="term" value="P:mRNA splice site recognition"/>
    <property type="evidence" value="ECO:0007669"/>
    <property type="project" value="TreeGrafter"/>
</dbReference>
<keyword evidence="3" id="KW-0540">Nuclease</keyword>
<dbReference type="InterPro" id="IPR000504">
    <property type="entry name" value="RRM_dom"/>
</dbReference>
<dbReference type="AlphaFoldDB" id="A0A851DT84"/>
<reference evidence="3" key="1">
    <citation type="submission" date="2019-10" db="EMBL/GenBank/DDBJ databases">
        <title>Bird 10,000 Genomes (B10K) Project - Family phase.</title>
        <authorList>
            <person name="Zhang G."/>
        </authorList>
    </citation>
    <scope>NUCLEOTIDE SEQUENCE</scope>
    <source>
        <strain evidence="3">B10K-DU-002-69</strain>
        <tissue evidence="3">Muscle</tissue>
    </source>
</reference>
<feature type="non-terminal residue" evidence="3">
    <location>
        <position position="1"/>
    </location>
</feature>
<dbReference type="SUPFAM" id="SSF54928">
    <property type="entry name" value="RNA-binding domain, RBD"/>
    <property type="match status" value="2"/>
</dbReference>
<dbReference type="FunFam" id="3.30.70.330:FF:001454">
    <property type="entry name" value="RNA exonuclease 5"/>
    <property type="match status" value="1"/>
</dbReference>
<dbReference type="GO" id="GO:0000381">
    <property type="term" value="P:regulation of alternative mRNA splicing, via spliceosome"/>
    <property type="evidence" value="ECO:0007669"/>
    <property type="project" value="TreeGrafter"/>
</dbReference>
<proteinExistence type="predicted"/>
<dbReference type="GO" id="GO:0003723">
    <property type="term" value="F:RNA binding"/>
    <property type="evidence" value="ECO:0007669"/>
    <property type="project" value="UniProtKB-UniRule"/>
</dbReference>
<dbReference type="InterPro" id="IPR035979">
    <property type="entry name" value="RBD_domain_sf"/>
</dbReference>
<dbReference type="InterPro" id="IPR051974">
    <property type="entry name" value="PUF60_regulator"/>
</dbReference>
<dbReference type="Gene3D" id="3.30.70.330">
    <property type="match status" value="2"/>
</dbReference>
<feature type="domain" description="RRM" evidence="2">
    <location>
        <begin position="257"/>
        <end position="335"/>
    </location>
</feature>